<dbReference type="PROSITE" id="PS50090">
    <property type="entry name" value="MYB_LIKE"/>
    <property type="match status" value="2"/>
</dbReference>
<dbReference type="Pfam" id="PF00249">
    <property type="entry name" value="Myb_DNA-binding"/>
    <property type="match status" value="1"/>
</dbReference>
<evidence type="ECO:0000313" key="3">
    <source>
        <dbReference type="EMBL" id="KAK7230287.1"/>
    </source>
</evidence>
<organism evidence="3 4">
    <name type="scientific">Aureococcus anophagefferens</name>
    <name type="common">Harmful bloom alga</name>
    <dbReference type="NCBI Taxonomy" id="44056"/>
    <lineage>
        <taxon>Eukaryota</taxon>
        <taxon>Sar</taxon>
        <taxon>Stramenopiles</taxon>
        <taxon>Ochrophyta</taxon>
        <taxon>Pelagophyceae</taxon>
        <taxon>Pelagomonadales</taxon>
        <taxon>Pelagomonadaceae</taxon>
        <taxon>Aureococcus</taxon>
    </lineage>
</organism>
<feature type="domain" description="HTH myb-type" evidence="2">
    <location>
        <begin position="301"/>
        <end position="342"/>
    </location>
</feature>
<dbReference type="InterPro" id="IPR001005">
    <property type="entry name" value="SANT/Myb"/>
</dbReference>
<dbReference type="InterPro" id="IPR017930">
    <property type="entry name" value="Myb_dom"/>
</dbReference>
<dbReference type="PANTHER" id="PTHR45614">
    <property type="entry name" value="MYB PROTEIN-RELATED"/>
    <property type="match status" value="1"/>
</dbReference>
<sequence>MKRALDALEDDAAPGADEGPLAVLENVLADLKKGRLEQEAKRLASGDTRTVRQRLADEAARLAAKALQPKATGAWTEEEREALRELVSGSPAAASQWDLIAELMPTRRDKKQCCTQWFRHEDPDVLRSPFTESEVRTIIQKQLALGDVSGKWRSIVGFLEPGRHPNWCEVAWKSCLGPRLERFIAAEVDAAPSLRRAAKPSAWKMDKEALQEEALQLRMDQGETREGAERALRSAALNLIWYDINKLRKEVARLRREVPTTTTFEISGDLLEHAVAAVMPSYLKPKKPRAAYGSKKKPRLEHDQFVALMKIHGRSWTKIAAAMPTRDEPQVRSHAQKQLLRQ</sequence>
<comment type="caution">
    <text evidence="3">The sequence shown here is derived from an EMBL/GenBank/DDBJ whole genome shotgun (WGS) entry which is preliminary data.</text>
</comment>
<evidence type="ECO:0000313" key="4">
    <source>
        <dbReference type="Proteomes" id="UP001363151"/>
    </source>
</evidence>
<dbReference type="InterPro" id="IPR009057">
    <property type="entry name" value="Homeodomain-like_sf"/>
</dbReference>
<feature type="domain" description="Myb-like" evidence="1">
    <location>
        <begin position="122"/>
        <end position="176"/>
    </location>
</feature>
<gene>
    <name evidence="3" type="ORF">SO694_00186024</name>
</gene>
<keyword evidence="4" id="KW-1185">Reference proteome</keyword>
<dbReference type="PROSITE" id="PS51294">
    <property type="entry name" value="HTH_MYB"/>
    <property type="match status" value="1"/>
</dbReference>
<evidence type="ECO:0008006" key="5">
    <source>
        <dbReference type="Google" id="ProtNLM"/>
    </source>
</evidence>
<feature type="domain" description="Myb-like" evidence="1">
    <location>
        <begin position="73"/>
        <end position="121"/>
    </location>
</feature>
<dbReference type="Gene3D" id="1.10.10.60">
    <property type="entry name" value="Homeodomain-like"/>
    <property type="match status" value="2"/>
</dbReference>
<reference evidence="3 4" key="1">
    <citation type="submission" date="2024-03" db="EMBL/GenBank/DDBJ databases">
        <title>Aureococcus anophagefferens CCMP1851 and Kratosvirus quantuckense: Draft genome of a second virus-susceptible host strain in the model system.</title>
        <authorList>
            <person name="Chase E."/>
            <person name="Truchon A.R."/>
            <person name="Schepens W."/>
            <person name="Wilhelm S.W."/>
        </authorList>
    </citation>
    <scope>NUCLEOTIDE SEQUENCE [LARGE SCALE GENOMIC DNA]</scope>
    <source>
        <strain evidence="3 4">CCMP1851</strain>
    </source>
</reference>
<accession>A0ABR1FGC7</accession>
<dbReference type="CDD" id="cd00167">
    <property type="entry name" value="SANT"/>
    <property type="match status" value="1"/>
</dbReference>
<dbReference type="InterPro" id="IPR050560">
    <property type="entry name" value="MYB_TF"/>
</dbReference>
<proteinExistence type="predicted"/>
<dbReference type="Pfam" id="PF13921">
    <property type="entry name" value="Myb_DNA-bind_6"/>
    <property type="match status" value="1"/>
</dbReference>
<dbReference type="Proteomes" id="UP001363151">
    <property type="component" value="Unassembled WGS sequence"/>
</dbReference>
<protein>
    <recommendedName>
        <fullName evidence="5">Myb-like domain-containing protein</fullName>
    </recommendedName>
</protein>
<dbReference type="SMART" id="SM00717">
    <property type="entry name" value="SANT"/>
    <property type="match status" value="3"/>
</dbReference>
<evidence type="ECO:0000259" key="2">
    <source>
        <dbReference type="PROSITE" id="PS51294"/>
    </source>
</evidence>
<dbReference type="SUPFAM" id="SSF46689">
    <property type="entry name" value="Homeodomain-like"/>
    <property type="match status" value="2"/>
</dbReference>
<dbReference type="EMBL" id="JBBJCI010000439">
    <property type="protein sequence ID" value="KAK7230287.1"/>
    <property type="molecule type" value="Genomic_DNA"/>
</dbReference>
<name>A0ABR1FGC7_AURAN</name>
<evidence type="ECO:0000259" key="1">
    <source>
        <dbReference type="PROSITE" id="PS50090"/>
    </source>
</evidence>